<keyword evidence="6" id="KW-0812">Transmembrane</keyword>
<dbReference type="InterPro" id="IPR000866">
    <property type="entry name" value="AhpC/TSA"/>
</dbReference>
<dbReference type="AlphaFoldDB" id="A0AB38R0P0"/>
<gene>
    <name evidence="8" type="primary">resA</name>
    <name evidence="8" type="ORF">IMI45_00975</name>
</gene>
<evidence type="ECO:0000256" key="3">
    <source>
        <dbReference type="ARBA" id="ARBA00022968"/>
    </source>
</evidence>
<reference evidence="8" key="1">
    <citation type="submission" date="2020-10" db="EMBL/GenBank/DDBJ databases">
        <authorList>
            <person name="Delgado J.A."/>
            <person name="Gonzalez J.M."/>
        </authorList>
    </citation>
    <scope>NUCLEOTIDE SEQUENCE</scope>
    <source>
        <strain evidence="8">23.6</strain>
    </source>
</reference>
<feature type="transmembrane region" description="Helical" evidence="6">
    <location>
        <begin position="6"/>
        <end position="25"/>
    </location>
</feature>
<organism evidence="8 9">
    <name type="scientific">Parageobacillus thermoglucosidasius</name>
    <name type="common">Geobacillus thermoglucosidasius</name>
    <dbReference type="NCBI Taxonomy" id="1426"/>
    <lineage>
        <taxon>Bacteria</taxon>
        <taxon>Bacillati</taxon>
        <taxon>Bacillota</taxon>
        <taxon>Bacilli</taxon>
        <taxon>Bacillales</taxon>
        <taxon>Anoxybacillaceae</taxon>
        <taxon>Parageobacillus</taxon>
    </lineage>
</organism>
<dbReference type="PANTHER" id="PTHR42852:SF6">
    <property type="entry name" value="THIOL:DISULFIDE INTERCHANGE PROTEIN DSBE"/>
    <property type="match status" value="1"/>
</dbReference>
<keyword evidence="5" id="KW-0676">Redox-active center</keyword>
<evidence type="ECO:0000259" key="7">
    <source>
        <dbReference type="PROSITE" id="PS51352"/>
    </source>
</evidence>
<evidence type="ECO:0000313" key="8">
    <source>
        <dbReference type="EMBL" id="UOE76538.1"/>
    </source>
</evidence>
<keyword evidence="4" id="KW-1015">Disulfide bond</keyword>
<dbReference type="InterPro" id="IPR017937">
    <property type="entry name" value="Thioredoxin_CS"/>
</dbReference>
<dbReference type="GO" id="GO:0017004">
    <property type="term" value="P:cytochrome complex assembly"/>
    <property type="evidence" value="ECO:0007669"/>
    <property type="project" value="UniProtKB-KW"/>
</dbReference>
<dbReference type="Gene3D" id="3.40.30.10">
    <property type="entry name" value="Glutaredoxin"/>
    <property type="match status" value="1"/>
</dbReference>
<protein>
    <submittedName>
        <fullName evidence="8">Thiol-disulfide oxidoreductase ResA</fullName>
    </submittedName>
</protein>
<dbReference type="NCBIfam" id="NF002854">
    <property type="entry name" value="PRK03147.1"/>
    <property type="match status" value="1"/>
</dbReference>
<evidence type="ECO:0000313" key="9">
    <source>
        <dbReference type="Proteomes" id="UP001058458"/>
    </source>
</evidence>
<proteinExistence type="predicted"/>
<dbReference type="PROSITE" id="PS00194">
    <property type="entry name" value="THIOREDOXIN_1"/>
    <property type="match status" value="1"/>
</dbReference>
<dbReference type="CDD" id="cd02966">
    <property type="entry name" value="TlpA_like_family"/>
    <property type="match status" value="1"/>
</dbReference>
<dbReference type="PROSITE" id="PS51352">
    <property type="entry name" value="THIOREDOXIN_2"/>
    <property type="match status" value="1"/>
</dbReference>
<evidence type="ECO:0000256" key="4">
    <source>
        <dbReference type="ARBA" id="ARBA00023157"/>
    </source>
</evidence>
<keyword evidence="6" id="KW-1133">Transmembrane helix</keyword>
<dbReference type="GO" id="GO:0030313">
    <property type="term" value="C:cell envelope"/>
    <property type="evidence" value="ECO:0007669"/>
    <property type="project" value="UniProtKB-SubCell"/>
</dbReference>
<keyword evidence="2" id="KW-0201">Cytochrome c-type biogenesis</keyword>
<dbReference type="Pfam" id="PF00578">
    <property type="entry name" value="AhpC-TSA"/>
    <property type="match status" value="1"/>
</dbReference>
<dbReference type="EMBL" id="CP063414">
    <property type="protein sequence ID" value="UOE76538.1"/>
    <property type="molecule type" value="Genomic_DNA"/>
</dbReference>
<dbReference type="GO" id="GO:0016209">
    <property type="term" value="F:antioxidant activity"/>
    <property type="evidence" value="ECO:0007669"/>
    <property type="project" value="InterPro"/>
</dbReference>
<dbReference type="SUPFAM" id="SSF52833">
    <property type="entry name" value="Thioredoxin-like"/>
    <property type="match status" value="1"/>
</dbReference>
<keyword evidence="3" id="KW-0735">Signal-anchor</keyword>
<dbReference type="InterPro" id="IPR013766">
    <property type="entry name" value="Thioredoxin_domain"/>
</dbReference>
<dbReference type="PANTHER" id="PTHR42852">
    <property type="entry name" value="THIOL:DISULFIDE INTERCHANGE PROTEIN DSBE"/>
    <property type="match status" value="1"/>
</dbReference>
<keyword evidence="6" id="KW-0472">Membrane</keyword>
<sequence length="175" mass="19920">MKRGHFMIHFVITSVLLAAIGYVLYSNLYETEEVIAAKVGNAAPDFTLKNLHGTEQTLSDFRGKGVFINFWATYCPSCEKEMPYLEKAYQQYKEKGIEILAINAAEPTRLVHQYIARKKVTFPILLDRDGLVVEQYQVQNLPTTFFINSKGEIVDKISGELTKEKIEEGLKLIKP</sequence>
<evidence type="ECO:0000256" key="1">
    <source>
        <dbReference type="ARBA" id="ARBA00004196"/>
    </source>
</evidence>
<feature type="domain" description="Thioredoxin" evidence="7">
    <location>
        <begin position="37"/>
        <end position="175"/>
    </location>
</feature>
<dbReference type="RefSeq" id="WP_256833829.1">
    <property type="nucleotide sequence ID" value="NZ_CP063414.1"/>
</dbReference>
<evidence type="ECO:0000256" key="6">
    <source>
        <dbReference type="SAM" id="Phobius"/>
    </source>
</evidence>
<evidence type="ECO:0000256" key="5">
    <source>
        <dbReference type="ARBA" id="ARBA00023284"/>
    </source>
</evidence>
<dbReference type="InterPro" id="IPR036249">
    <property type="entry name" value="Thioredoxin-like_sf"/>
</dbReference>
<dbReference type="InterPro" id="IPR050553">
    <property type="entry name" value="Thioredoxin_ResA/DsbE_sf"/>
</dbReference>
<comment type="subcellular location">
    <subcellularLocation>
        <location evidence="1">Cell envelope</location>
    </subcellularLocation>
</comment>
<evidence type="ECO:0000256" key="2">
    <source>
        <dbReference type="ARBA" id="ARBA00022748"/>
    </source>
</evidence>
<dbReference type="GO" id="GO:0016491">
    <property type="term" value="F:oxidoreductase activity"/>
    <property type="evidence" value="ECO:0007669"/>
    <property type="project" value="InterPro"/>
</dbReference>
<dbReference type="Proteomes" id="UP001058458">
    <property type="component" value="Chromosome"/>
</dbReference>
<name>A0AB38R0P0_PARTM</name>
<accession>A0AB38R0P0</accession>